<name>A0A934S1H3_9BACT</name>
<evidence type="ECO:0000256" key="5">
    <source>
        <dbReference type="ARBA" id="ARBA00025050"/>
    </source>
</evidence>
<dbReference type="CDD" id="cd00520">
    <property type="entry name" value="RRF"/>
    <property type="match status" value="1"/>
</dbReference>
<dbReference type="InterPro" id="IPR023584">
    <property type="entry name" value="Ribosome_recyc_fac_dom"/>
</dbReference>
<evidence type="ECO:0000313" key="8">
    <source>
        <dbReference type="EMBL" id="MBK1879420.1"/>
    </source>
</evidence>
<sequence>MDEDTVFLTMDEKADKAVEHTRNEFAGVNTGKANPGMVEGITAEAYGSQMSLKEMAAITTPDARTIAIQPWDKSTIKAIEKAILASNIGITPAIMGDVIRLPLPELTGERRQELVKVVSKQAEEGRVAVRNARRDAMDALKKLQKAGDITEDDLKADEKEIQNKTDAAIKQINDLFAAKEKDLTTV</sequence>
<dbReference type="InterPro" id="IPR002661">
    <property type="entry name" value="Ribosome_recyc_fac"/>
</dbReference>
<dbReference type="AlphaFoldDB" id="A0A934S1H3"/>
<dbReference type="GO" id="GO:0006415">
    <property type="term" value="P:translational termination"/>
    <property type="evidence" value="ECO:0007669"/>
    <property type="project" value="UniProtKB-UniRule"/>
</dbReference>
<reference evidence="8" key="1">
    <citation type="submission" date="2021-01" db="EMBL/GenBank/DDBJ databases">
        <title>Modified the classification status of verrucomicrobia.</title>
        <authorList>
            <person name="Feng X."/>
        </authorList>
    </citation>
    <scope>NUCLEOTIDE SEQUENCE</scope>
    <source>
        <strain evidence="8">KCTC 13126</strain>
    </source>
</reference>
<dbReference type="Gene3D" id="1.10.132.20">
    <property type="entry name" value="Ribosome-recycling factor"/>
    <property type="match status" value="1"/>
</dbReference>
<comment type="caution">
    <text evidence="8">The sequence shown here is derived from an EMBL/GenBank/DDBJ whole genome shotgun (WGS) entry which is preliminary data.</text>
</comment>
<dbReference type="EMBL" id="JAENIL010000047">
    <property type="protein sequence ID" value="MBK1879420.1"/>
    <property type="molecule type" value="Genomic_DNA"/>
</dbReference>
<dbReference type="FunFam" id="3.30.1360.40:FF:000001">
    <property type="entry name" value="Ribosome-recycling factor"/>
    <property type="match status" value="1"/>
</dbReference>
<accession>A0A934S1H3</accession>
<keyword evidence="4 6" id="KW-0648">Protein biosynthesis</keyword>
<dbReference type="Pfam" id="PF01765">
    <property type="entry name" value="RRF"/>
    <property type="match status" value="1"/>
</dbReference>
<dbReference type="PANTHER" id="PTHR20982">
    <property type="entry name" value="RIBOSOME RECYCLING FACTOR"/>
    <property type="match status" value="1"/>
</dbReference>
<evidence type="ECO:0000256" key="2">
    <source>
        <dbReference type="ARBA" id="ARBA00005912"/>
    </source>
</evidence>
<dbReference type="PANTHER" id="PTHR20982:SF3">
    <property type="entry name" value="MITOCHONDRIAL RIBOSOME RECYCLING FACTOR PSEUDO 1"/>
    <property type="match status" value="1"/>
</dbReference>
<evidence type="ECO:0000256" key="3">
    <source>
        <dbReference type="ARBA" id="ARBA00022490"/>
    </source>
</evidence>
<feature type="domain" description="Ribosome recycling factor" evidence="7">
    <location>
        <begin position="22"/>
        <end position="183"/>
    </location>
</feature>
<keyword evidence="9" id="KW-1185">Reference proteome</keyword>
<dbReference type="FunFam" id="1.10.132.20:FF:000001">
    <property type="entry name" value="Ribosome-recycling factor"/>
    <property type="match status" value="1"/>
</dbReference>
<dbReference type="InterPro" id="IPR036191">
    <property type="entry name" value="RRF_sf"/>
</dbReference>
<keyword evidence="3 6" id="KW-0963">Cytoplasm</keyword>
<protein>
    <recommendedName>
        <fullName evidence="6">Ribosome-recycling factor</fullName>
        <shortName evidence="6">RRF</shortName>
    </recommendedName>
    <alternativeName>
        <fullName evidence="6">Ribosome-releasing factor</fullName>
    </alternativeName>
</protein>
<evidence type="ECO:0000256" key="6">
    <source>
        <dbReference type="HAMAP-Rule" id="MF_00040"/>
    </source>
</evidence>
<comment type="function">
    <text evidence="5 6">Responsible for the release of ribosomes from messenger RNA at the termination of protein biosynthesis. May increase the efficiency of translation by recycling ribosomes from one round of translation to another.</text>
</comment>
<comment type="similarity">
    <text evidence="2 6">Belongs to the RRF family.</text>
</comment>
<evidence type="ECO:0000313" key="9">
    <source>
        <dbReference type="Proteomes" id="UP000617628"/>
    </source>
</evidence>
<dbReference type="SUPFAM" id="SSF55194">
    <property type="entry name" value="Ribosome recycling factor, RRF"/>
    <property type="match status" value="1"/>
</dbReference>
<proteinExistence type="inferred from homology"/>
<gene>
    <name evidence="6 8" type="primary">frr</name>
    <name evidence="8" type="ORF">JIN87_21210</name>
</gene>
<dbReference type="GO" id="GO:0043023">
    <property type="term" value="F:ribosomal large subunit binding"/>
    <property type="evidence" value="ECO:0007669"/>
    <property type="project" value="TreeGrafter"/>
</dbReference>
<dbReference type="NCBIfam" id="TIGR00496">
    <property type="entry name" value="frr"/>
    <property type="match status" value="1"/>
</dbReference>
<evidence type="ECO:0000259" key="7">
    <source>
        <dbReference type="Pfam" id="PF01765"/>
    </source>
</evidence>
<dbReference type="Proteomes" id="UP000617628">
    <property type="component" value="Unassembled WGS sequence"/>
</dbReference>
<dbReference type="Gene3D" id="3.30.1360.40">
    <property type="match status" value="1"/>
</dbReference>
<dbReference type="HAMAP" id="MF_00040">
    <property type="entry name" value="RRF"/>
    <property type="match status" value="1"/>
</dbReference>
<dbReference type="RefSeq" id="WP_200357633.1">
    <property type="nucleotide sequence ID" value="NZ_JAENIL010000047.1"/>
</dbReference>
<evidence type="ECO:0000256" key="4">
    <source>
        <dbReference type="ARBA" id="ARBA00022917"/>
    </source>
</evidence>
<dbReference type="GO" id="GO:0005737">
    <property type="term" value="C:cytoplasm"/>
    <property type="evidence" value="ECO:0007669"/>
    <property type="project" value="UniProtKB-SubCell"/>
</dbReference>
<organism evidence="8 9">
    <name type="scientific">Pelagicoccus mobilis</name>
    <dbReference type="NCBI Taxonomy" id="415221"/>
    <lineage>
        <taxon>Bacteria</taxon>
        <taxon>Pseudomonadati</taxon>
        <taxon>Verrucomicrobiota</taxon>
        <taxon>Opitutia</taxon>
        <taxon>Puniceicoccales</taxon>
        <taxon>Pelagicoccaceae</taxon>
        <taxon>Pelagicoccus</taxon>
    </lineage>
</organism>
<comment type="subcellular location">
    <subcellularLocation>
        <location evidence="1 6">Cytoplasm</location>
    </subcellularLocation>
</comment>
<evidence type="ECO:0000256" key="1">
    <source>
        <dbReference type="ARBA" id="ARBA00004496"/>
    </source>
</evidence>